<organism evidence="2 3">
    <name type="scientific">Levilactobacillus paucivorans</name>
    <dbReference type="NCBI Taxonomy" id="616990"/>
    <lineage>
        <taxon>Bacteria</taxon>
        <taxon>Bacillati</taxon>
        <taxon>Bacillota</taxon>
        <taxon>Bacilli</taxon>
        <taxon>Lactobacillales</taxon>
        <taxon>Lactobacillaceae</taxon>
        <taxon>Levilactobacillus</taxon>
    </lineage>
</organism>
<keyword evidence="1" id="KW-1133">Transmembrane helix</keyword>
<protein>
    <submittedName>
        <fullName evidence="2">Uncharacterized protein</fullName>
    </submittedName>
</protein>
<accession>A0A0R2LPR4</accession>
<evidence type="ECO:0000313" key="2">
    <source>
        <dbReference type="EMBL" id="KRO03608.1"/>
    </source>
</evidence>
<reference evidence="2 3" key="1">
    <citation type="journal article" date="2015" name="Genome Announc.">
        <title>Expanding the biotechnology potential of lactobacilli through comparative genomics of 213 strains and associated genera.</title>
        <authorList>
            <person name="Sun Z."/>
            <person name="Harris H.M."/>
            <person name="McCann A."/>
            <person name="Guo C."/>
            <person name="Argimon S."/>
            <person name="Zhang W."/>
            <person name="Yang X."/>
            <person name="Jeffery I.B."/>
            <person name="Cooney J.C."/>
            <person name="Kagawa T.F."/>
            <person name="Liu W."/>
            <person name="Song Y."/>
            <person name="Salvetti E."/>
            <person name="Wrobel A."/>
            <person name="Rasinkangas P."/>
            <person name="Parkhill J."/>
            <person name="Rea M.C."/>
            <person name="O'Sullivan O."/>
            <person name="Ritari J."/>
            <person name="Douillard F.P."/>
            <person name="Paul Ross R."/>
            <person name="Yang R."/>
            <person name="Briner A.E."/>
            <person name="Felis G.E."/>
            <person name="de Vos W.M."/>
            <person name="Barrangou R."/>
            <person name="Klaenhammer T.R."/>
            <person name="Caufield P.W."/>
            <person name="Cui Y."/>
            <person name="Zhang H."/>
            <person name="O'Toole P.W."/>
        </authorList>
    </citation>
    <scope>NUCLEOTIDE SEQUENCE [LARGE SCALE GENOMIC DNA]</scope>
    <source>
        <strain evidence="2 3">DSM 22467</strain>
    </source>
</reference>
<evidence type="ECO:0000313" key="3">
    <source>
        <dbReference type="Proteomes" id="UP000051906"/>
    </source>
</evidence>
<gene>
    <name evidence="2" type="ORF">IV54_GL000058</name>
</gene>
<comment type="caution">
    <text evidence="2">The sequence shown here is derived from an EMBL/GenBank/DDBJ whole genome shotgun (WGS) entry which is preliminary data.</text>
</comment>
<keyword evidence="3" id="KW-1185">Reference proteome</keyword>
<feature type="transmembrane region" description="Helical" evidence="1">
    <location>
        <begin position="44"/>
        <end position="65"/>
    </location>
</feature>
<keyword evidence="1" id="KW-0472">Membrane</keyword>
<evidence type="ECO:0000256" key="1">
    <source>
        <dbReference type="SAM" id="Phobius"/>
    </source>
</evidence>
<dbReference type="Proteomes" id="UP000051906">
    <property type="component" value="Unassembled WGS sequence"/>
</dbReference>
<dbReference type="AlphaFoldDB" id="A0A0R2LPR4"/>
<name>A0A0R2LPR4_9LACO</name>
<proteinExistence type="predicted"/>
<dbReference type="EMBL" id="JQCA01000072">
    <property type="protein sequence ID" value="KRO03608.1"/>
    <property type="molecule type" value="Genomic_DNA"/>
</dbReference>
<sequence length="77" mass="8420">MIATDSYRLAPVSHTAITRAATIPLRWSAIKQATGTTTTSWSHVLNRLGIVLLAGLVATGATYALTDWRRWTPRVGR</sequence>
<keyword evidence="1" id="KW-0812">Transmembrane</keyword>
<dbReference type="PATRIC" id="fig|616990.3.peg.62"/>